<feature type="compositionally biased region" description="Basic and acidic residues" evidence="5">
    <location>
        <begin position="497"/>
        <end position="511"/>
    </location>
</feature>
<feature type="compositionally biased region" description="Basic residues" evidence="5">
    <location>
        <begin position="512"/>
        <end position="521"/>
    </location>
</feature>
<keyword evidence="3" id="KW-0175">Coiled coil</keyword>
<evidence type="ECO:0000256" key="4">
    <source>
        <dbReference type="ARBA" id="ARBA00023242"/>
    </source>
</evidence>
<evidence type="ECO:0000256" key="5">
    <source>
        <dbReference type="SAM" id="MobiDB-lite"/>
    </source>
</evidence>
<feature type="compositionally biased region" description="Basic and acidic residues" evidence="5">
    <location>
        <begin position="88"/>
        <end position="100"/>
    </location>
</feature>
<dbReference type="GO" id="GO:0005730">
    <property type="term" value="C:nucleolus"/>
    <property type="evidence" value="ECO:0007669"/>
    <property type="project" value="UniProtKB-SubCell"/>
</dbReference>
<dbReference type="InterPro" id="IPR012580">
    <property type="entry name" value="NUC153"/>
</dbReference>
<feature type="compositionally biased region" description="Basic residues" evidence="5">
    <location>
        <begin position="730"/>
        <end position="739"/>
    </location>
</feature>
<accession>A0A8H3ID13</accession>
<evidence type="ECO:0000259" key="6">
    <source>
        <dbReference type="Pfam" id="PF08159"/>
    </source>
</evidence>
<dbReference type="Proteomes" id="UP000664534">
    <property type="component" value="Unassembled WGS sequence"/>
</dbReference>
<comment type="caution">
    <text evidence="8">The sequence shown here is derived from an EMBL/GenBank/DDBJ whole genome shotgun (WGS) entry which is preliminary data.</text>
</comment>
<evidence type="ECO:0000259" key="7">
    <source>
        <dbReference type="Pfam" id="PF25121"/>
    </source>
</evidence>
<evidence type="ECO:0000313" key="8">
    <source>
        <dbReference type="EMBL" id="CAF9913958.1"/>
    </source>
</evidence>
<feature type="region of interest" description="Disordered" evidence="5">
    <location>
        <begin position="692"/>
        <end position="739"/>
    </location>
</feature>
<reference evidence="8" key="1">
    <citation type="submission" date="2021-03" db="EMBL/GenBank/DDBJ databases">
        <authorList>
            <person name="Tagirdzhanova G."/>
        </authorList>
    </citation>
    <scope>NUCLEOTIDE SEQUENCE</scope>
</reference>
<feature type="domain" description="NUC153" evidence="6">
    <location>
        <begin position="659"/>
        <end position="687"/>
    </location>
</feature>
<feature type="compositionally biased region" description="Basic and acidic residues" evidence="5">
    <location>
        <begin position="150"/>
        <end position="160"/>
    </location>
</feature>
<feature type="compositionally biased region" description="Polar residues" evidence="5">
    <location>
        <begin position="474"/>
        <end position="489"/>
    </location>
</feature>
<dbReference type="InterPro" id="IPR056750">
    <property type="entry name" value="RRM_ESF1"/>
</dbReference>
<sequence>MPKPVRQRTPRGSGAKVDDHISDPRFANIQTDARFRLPSKKSTHVQIDKRFAHMLRDEKFISRAKVDRYGRKLPKDAGRKELERYYRIKDEDNESAHGEVDKDEDEDEEIQQELERIKKGDGDLSSSSEDSSSDDDELDEVEEDEVFGLLDEKEGEDGIPKGKVSSRLAVVNLDWDNIRAADLMAVFSSFVPSSGQIQNVSVYPSEFGKDRMDREEMEGPPKEIFGQSVSRDPQNEQTFSSEEGDQEDEDEDDEAEDERIKKSMLKEDPGLEFNSAKLRRYQLERLRYYYAVLTCSSVSVAEAIYNAVDGTEYLTTANFFDLRYIPDETDFLDDQPRDECERIPDGYRPNEFVTDALQHSKVRLTWDADDGTRKEAQKRAFAGSRADIDENDLKAYLGSDSSEDEAPEPLVVDATAASVVSGNDIGSKTPKGPALSKKGAERQKMRALLGLQSEPVSSKKTKAEQDAPVGDMQITFSSGLSSEPNNGSVFENEPERDETTVEKYVRKEKERKARRKEKSKHKTDAKDAAADQVEENQASYDPPDAKDPAPRDLGFADPFFTASSNDKGTITAQRKAEKRQNRGQRAADEAASAAKRAELELLMIDDKTNAQDINHFDMNEIAKAEKASRKKKSKKRLSEREKEALAMKENDAFEMNVGDERFKDVFQRSDFAIDPSHPKFKGTEGMKLLLEEGRKKRKVGGVEDEGDERLGKKARKGHDGEMDDVQRLVTRVKRKTKGQ</sequence>
<evidence type="ECO:0000313" key="9">
    <source>
        <dbReference type="Proteomes" id="UP000664534"/>
    </source>
</evidence>
<dbReference type="OrthoDB" id="431825at2759"/>
<feature type="region of interest" description="Disordered" evidence="5">
    <location>
        <begin position="212"/>
        <end position="264"/>
    </location>
</feature>
<feature type="compositionally biased region" description="Acidic residues" evidence="5">
    <location>
        <begin position="101"/>
        <end position="112"/>
    </location>
</feature>
<gene>
    <name evidence="8" type="primary">ESF1</name>
    <name evidence="8" type="ORF">IMSHALPRED_001490</name>
</gene>
<feature type="compositionally biased region" description="Basic and acidic residues" evidence="5">
    <location>
        <begin position="717"/>
        <end position="726"/>
    </location>
</feature>
<dbReference type="GO" id="GO:0006364">
    <property type="term" value="P:rRNA processing"/>
    <property type="evidence" value="ECO:0007669"/>
    <property type="project" value="InterPro"/>
</dbReference>
<feature type="compositionally biased region" description="Basic and acidic residues" evidence="5">
    <location>
        <begin position="113"/>
        <end position="122"/>
    </location>
</feature>
<evidence type="ECO:0000256" key="3">
    <source>
        <dbReference type="ARBA" id="ARBA00023054"/>
    </source>
</evidence>
<feature type="compositionally biased region" description="Basic and acidic residues" evidence="5">
    <location>
        <begin position="574"/>
        <end position="588"/>
    </location>
</feature>
<dbReference type="AlphaFoldDB" id="A0A8H3ID13"/>
<keyword evidence="4" id="KW-0539">Nucleus</keyword>
<protein>
    <submittedName>
        <fullName evidence="8">Pre-rRNA-processing protein esf1</fullName>
    </submittedName>
</protein>
<feature type="compositionally biased region" description="Acidic residues" evidence="5">
    <location>
        <begin position="242"/>
        <end position="257"/>
    </location>
</feature>
<dbReference type="PANTHER" id="PTHR12202">
    <property type="entry name" value="ESF1 HOMOLOG"/>
    <property type="match status" value="1"/>
</dbReference>
<dbReference type="EMBL" id="CAJPDT010000012">
    <property type="protein sequence ID" value="CAF9913958.1"/>
    <property type="molecule type" value="Genomic_DNA"/>
</dbReference>
<keyword evidence="9" id="KW-1185">Reference proteome</keyword>
<feature type="region of interest" description="Disordered" evidence="5">
    <location>
        <begin position="1"/>
        <end position="32"/>
    </location>
</feature>
<feature type="region of interest" description="Disordered" evidence="5">
    <location>
        <begin position="88"/>
        <end position="161"/>
    </location>
</feature>
<feature type="compositionally biased region" description="Polar residues" evidence="5">
    <location>
        <begin position="227"/>
        <end position="241"/>
    </location>
</feature>
<organism evidence="8 9">
    <name type="scientific">Imshaugia aleurites</name>
    <dbReference type="NCBI Taxonomy" id="172621"/>
    <lineage>
        <taxon>Eukaryota</taxon>
        <taxon>Fungi</taxon>
        <taxon>Dikarya</taxon>
        <taxon>Ascomycota</taxon>
        <taxon>Pezizomycotina</taxon>
        <taxon>Lecanoromycetes</taxon>
        <taxon>OSLEUM clade</taxon>
        <taxon>Lecanoromycetidae</taxon>
        <taxon>Lecanorales</taxon>
        <taxon>Lecanorineae</taxon>
        <taxon>Parmeliaceae</taxon>
        <taxon>Imshaugia</taxon>
    </lineage>
</organism>
<feature type="compositionally biased region" description="Basic and acidic residues" evidence="5">
    <location>
        <begin position="212"/>
        <end position="221"/>
    </location>
</feature>
<feature type="region of interest" description="Disordered" evidence="5">
    <location>
        <begin position="421"/>
        <end position="591"/>
    </location>
</feature>
<comment type="subcellular location">
    <subcellularLocation>
        <location evidence="1">Nucleus</location>
        <location evidence="1">Nucleolus</location>
    </subcellularLocation>
</comment>
<feature type="compositionally biased region" description="Acidic residues" evidence="5">
    <location>
        <begin position="131"/>
        <end position="146"/>
    </location>
</feature>
<feature type="region of interest" description="Disordered" evidence="5">
    <location>
        <begin position="624"/>
        <end position="643"/>
    </location>
</feature>
<dbReference type="InterPro" id="IPR039754">
    <property type="entry name" value="Esf1"/>
</dbReference>
<dbReference type="GO" id="GO:0003723">
    <property type="term" value="F:RNA binding"/>
    <property type="evidence" value="ECO:0007669"/>
    <property type="project" value="TreeGrafter"/>
</dbReference>
<feature type="domain" description="ESF1 RRM" evidence="7">
    <location>
        <begin position="166"/>
        <end position="340"/>
    </location>
</feature>
<evidence type="ECO:0000256" key="2">
    <source>
        <dbReference type="ARBA" id="ARBA00009087"/>
    </source>
</evidence>
<evidence type="ECO:0000256" key="1">
    <source>
        <dbReference type="ARBA" id="ARBA00004604"/>
    </source>
</evidence>
<feature type="compositionally biased region" description="Polar residues" evidence="5">
    <location>
        <begin position="561"/>
        <end position="572"/>
    </location>
</feature>
<comment type="similarity">
    <text evidence="2">Belongs to the ESF1 family.</text>
</comment>
<dbReference type="PANTHER" id="PTHR12202:SF0">
    <property type="entry name" value="ESF1 HOMOLOG"/>
    <property type="match status" value="1"/>
</dbReference>
<dbReference type="Pfam" id="PF25121">
    <property type="entry name" value="RRM_ESF1"/>
    <property type="match status" value="1"/>
</dbReference>
<proteinExistence type="inferred from homology"/>
<dbReference type="Pfam" id="PF08159">
    <property type="entry name" value="NUC153"/>
    <property type="match status" value="1"/>
</dbReference>
<name>A0A8H3ID13_9LECA</name>